<keyword evidence="4" id="KW-1133">Transmembrane helix</keyword>
<organism evidence="7">
    <name type="scientific">Aureoumbra lagunensis</name>
    <dbReference type="NCBI Taxonomy" id="44058"/>
    <lineage>
        <taxon>Eukaryota</taxon>
        <taxon>Sar</taxon>
        <taxon>Stramenopiles</taxon>
        <taxon>Ochrophyta</taxon>
        <taxon>Pelagophyceae</taxon>
        <taxon>Pelagomonadales</taxon>
        <taxon>Aureoumbra</taxon>
    </lineage>
</organism>
<dbReference type="InterPro" id="IPR051258">
    <property type="entry name" value="Diverse_Substrate_Transporter"/>
</dbReference>
<keyword evidence="2" id="KW-1003">Cell membrane</keyword>
<dbReference type="Pfam" id="PF00892">
    <property type="entry name" value="EamA"/>
    <property type="match status" value="1"/>
</dbReference>
<dbReference type="InterPro" id="IPR037185">
    <property type="entry name" value="EmrE-like"/>
</dbReference>
<keyword evidence="3" id="KW-0812">Transmembrane</keyword>
<evidence type="ECO:0000256" key="2">
    <source>
        <dbReference type="ARBA" id="ARBA00022475"/>
    </source>
</evidence>
<dbReference type="PANTHER" id="PTHR42920">
    <property type="entry name" value="OS03G0707200 PROTEIN-RELATED"/>
    <property type="match status" value="1"/>
</dbReference>
<proteinExistence type="predicted"/>
<feature type="domain" description="EamA" evidence="6">
    <location>
        <begin position="268"/>
        <end position="409"/>
    </location>
</feature>
<dbReference type="AlphaFoldDB" id="A0A7S3JSE1"/>
<evidence type="ECO:0000256" key="3">
    <source>
        <dbReference type="ARBA" id="ARBA00022692"/>
    </source>
</evidence>
<evidence type="ECO:0000259" key="6">
    <source>
        <dbReference type="Pfam" id="PF00892"/>
    </source>
</evidence>
<reference evidence="7" key="1">
    <citation type="submission" date="2021-01" db="EMBL/GenBank/DDBJ databases">
        <authorList>
            <person name="Corre E."/>
            <person name="Pelletier E."/>
            <person name="Niang G."/>
            <person name="Scheremetjew M."/>
            <person name="Finn R."/>
            <person name="Kale V."/>
            <person name="Holt S."/>
            <person name="Cochrane G."/>
            <person name="Meng A."/>
            <person name="Brown T."/>
            <person name="Cohen L."/>
        </authorList>
    </citation>
    <scope>NUCLEOTIDE SEQUENCE</scope>
    <source>
        <strain evidence="7">CCMP1510</strain>
    </source>
</reference>
<evidence type="ECO:0000256" key="4">
    <source>
        <dbReference type="ARBA" id="ARBA00022989"/>
    </source>
</evidence>
<evidence type="ECO:0000256" key="5">
    <source>
        <dbReference type="ARBA" id="ARBA00023136"/>
    </source>
</evidence>
<accession>A0A7S3JSE1</accession>
<keyword evidence="5" id="KW-0472">Membrane</keyword>
<evidence type="ECO:0000313" key="7">
    <source>
        <dbReference type="EMBL" id="CAE0360987.1"/>
    </source>
</evidence>
<dbReference type="PANTHER" id="PTHR42920:SF5">
    <property type="entry name" value="EAMA DOMAIN-CONTAINING PROTEIN"/>
    <property type="match status" value="1"/>
</dbReference>
<comment type="subcellular location">
    <subcellularLocation>
        <location evidence="1">Cell membrane</location>
        <topology evidence="1">Multi-pass membrane protein</topology>
    </subcellularLocation>
</comment>
<dbReference type="GO" id="GO:0005886">
    <property type="term" value="C:plasma membrane"/>
    <property type="evidence" value="ECO:0007669"/>
    <property type="project" value="UniProtKB-SubCell"/>
</dbReference>
<dbReference type="SUPFAM" id="SSF103481">
    <property type="entry name" value="Multidrug resistance efflux transporter EmrE"/>
    <property type="match status" value="1"/>
</dbReference>
<protein>
    <recommendedName>
        <fullName evidence="6">EamA domain-containing protein</fullName>
    </recommendedName>
</protein>
<name>A0A7S3JSE1_9STRA</name>
<dbReference type="InterPro" id="IPR000620">
    <property type="entry name" value="EamA_dom"/>
</dbReference>
<gene>
    <name evidence="7" type="ORF">ALAG00032_LOCUS1719</name>
</gene>
<dbReference type="EMBL" id="HBIJ01002523">
    <property type="protein sequence ID" value="CAE0360987.1"/>
    <property type="molecule type" value="Transcribed_RNA"/>
</dbReference>
<sequence length="440" mass="47549">MNLIVFSPLFSIAVHAFTEHNSFLGTSLNKRRLNQLDVMTTKLPSSEAIKSRRRLVYDLRRRNVNDQVNIYLNDILERKDDLKMFEMSSSQTLVKPNEWPWHEQEIEKDNSLLWKGALLGICFAWATNFALLKFGVAQLPSSHVATGPLFVAARFTVASLACAPFLFNTNPQVLKVGTRIGAWCAFGYAAQAIALNHFHISASETAFECSLQTVVVAAWLAAQSGHLPPRTIASVTTAVTGVAILCFCGGTQPESNALIPTHYESIVGALIALGQAIGFGASYIELEKASEDFPQDAQALAAIQCMVVAIFALAAAKSAGADFDAIKVFTTDLLNSPSAMASVLWMGLISTSFTIWLQAKAFSRVNSQDASLILTSEPVWAALCARALLSESLNLYQILGGVAVLAATAIHDGLIPVPFLSDKPFILPGAKDATDKQNQD</sequence>
<evidence type="ECO:0000256" key="1">
    <source>
        <dbReference type="ARBA" id="ARBA00004651"/>
    </source>
</evidence>